<organism evidence="2">
    <name type="scientific">Streptomyces sp. R21</name>
    <dbReference type="NCBI Taxonomy" id="3238627"/>
    <lineage>
        <taxon>Bacteria</taxon>
        <taxon>Bacillati</taxon>
        <taxon>Actinomycetota</taxon>
        <taxon>Actinomycetes</taxon>
        <taxon>Kitasatosporales</taxon>
        <taxon>Streptomycetaceae</taxon>
        <taxon>Streptomyces</taxon>
    </lineage>
</organism>
<evidence type="ECO:0008006" key="3">
    <source>
        <dbReference type="Google" id="ProtNLM"/>
    </source>
</evidence>
<proteinExistence type="predicted"/>
<feature type="transmembrane region" description="Helical" evidence="1">
    <location>
        <begin position="24"/>
        <end position="47"/>
    </location>
</feature>
<sequence length="52" mass="5805">MKLKLGKEWWRTVRFAIKEERRTVRLISILVTAGVIAVVLIVIANGVSVTIG</sequence>
<reference evidence="2" key="1">
    <citation type="submission" date="2024-07" db="EMBL/GenBank/DDBJ databases">
        <authorList>
            <person name="Yu S.T."/>
        </authorList>
    </citation>
    <scope>NUCLEOTIDE SEQUENCE</scope>
    <source>
        <strain evidence="2">R21</strain>
    </source>
</reference>
<name>A0AB39P2Y6_9ACTN</name>
<accession>A0AB39P2Y6</accession>
<keyword evidence="1" id="KW-1133">Transmembrane helix</keyword>
<evidence type="ECO:0000313" key="2">
    <source>
        <dbReference type="EMBL" id="XDQ25213.1"/>
    </source>
</evidence>
<keyword evidence="1" id="KW-0812">Transmembrane</keyword>
<dbReference type="AlphaFoldDB" id="A0AB39P2Y6"/>
<keyword evidence="1" id="KW-0472">Membrane</keyword>
<evidence type="ECO:0000256" key="1">
    <source>
        <dbReference type="SAM" id="Phobius"/>
    </source>
</evidence>
<protein>
    <recommendedName>
        <fullName evidence="3">ABC transporter permease</fullName>
    </recommendedName>
</protein>
<dbReference type="RefSeq" id="WP_369232538.1">
    <property type="nucleotide sequence ID" value="NZ_CP163435.1"/>
</dbReference>
<gene>
    <name evidence="2" type="ORF">AB5J56_11210</name>
</gene>
<dbReference type="EMBL" id="CP163435">
    <property type="protein sequence ID" value="XDQ25213.1"/>
    <property type="molecule type" value="Genomic_DNA"/>
</dbReference>